<dbReference type="eggNOG" id="KOG2262">
    <property type="taxonomic scope" value="Eukaryota"/>
</dbReference>
<protein>
    <submittedName>
        <fullName evidence="11">Small oligopeptide transporter, OPT family</fullName>
    </submittedName>
</protein>
<dbReference type="SUPFAM" id="SSF48403">
    <property type="entry name" value="Ankyrin repeat"/>
    <property type="match status" value="1"/>
</dbReference>
<reference evidence="11 12" key="1">
    <citation type="journal article" date="2011" name="PLoS Genet.">
        <title>Genome sequencing and comparative transcriptomics of the model entomopathogenic fungi Metarhizium anisopliae and M. acridum.</title>
        <authorList>
            <person name="Gao Q."/>
            <person name="Jin K."/>
            <person name="Ying S.H."/>
            <person name="Zhang Y."/>
            <person name="Xiao G."/>
            <person name="Shang Y."/>
            <person name="Duan Z."/>
            <person name="Hu X."/>
            <person name="Xie X.Q."/>
            <person name="Zhou G."/>
            <person name="Peng G."/>
            <person name="Luo Z."/>
            <person name="Huang W."/>
            <person name="Wang B."/>
            <person name="Fang W."/>
            <person name="Wang S."/>
            <person name="Zhong Y."/>
            <person name="Ma L.J."/>
            <person name="St Leger R.J."/>
            <person name="Zhao G.P."/>
            <person name="Pei Y."/>
            <person name="Feng M.G."/>
            <person name="Xia Y."/>
            <person name="Wang C."/>
        </authorList>
    </citation>
    <scope>NUCLEOTIDE SEQUENCE [LARGE SCALE GENOMIC DNA]</scope>
    <source>
        <strain evidence="11 12">CQMa 102</strain>
    </source>
</reference>
<dbReference type="GO" id="GO:0015031">
    <property type="term" value="P:protein transport"/>
    <property type="evidence" value="ECO:0007669"/>
    <property type="project" value="UniProtKB-KW"/>
</dbReference>
<keyword evidence="5" id="KW-0571">Peptide transport</keyword>
<dbReference type="Pfam" id="PF03169">
    <property type="entry name" value="OPT"/>
    <property type="match status" value="1"/>
</dbReference>
<dbReference type="EMBL" id="GL698582">
    <property type="protein sequence ID" value="EFY85311.1"/>
    <property type="molecule type" value="Genomic_DNA"/>
</dbReference>
<dbReference type="KEGG" id="maw:19252978"/>
<keyword evidence="4 10" id="KW-0812">Transmembrane</keyword>
<dbReference type="OrthoDB" id="9986677at2759"/>
<dbReference type="InterPro" id="IPR002110">
    <property type="entry name" value="Ankyrin_rpt"/>
</dbReference>
<dbReference type="OMA" id="LTWWAFL"/>
<dbReference type="InParanoid" id="E9EFL9"/>
<keyword evidence="7 10" id="KW-1133">Transmembrane helix</keyword>
<feature type="transmembrane region" description="Helical" evidence="10">
    <location>
        <begin position="666"/>
        <end position="687"/>
    </location>
</feature>
<comment type="similarity">
    <text evidence="2">Belongs to the oligopeptide OPT transporter family.</text>
</comment>
<proteinExistence type="inferred from homology"/>
<evidence type="ECO:0000256" key="9">
    <source>
        <dbReference type="SAM" id="MobiDB-lite"/>
    </source>
</evidence>
<dbReference type="Gene3D" id="1.25.40.20">
    <property type="entry name" value="Ankyrin repeat-containing domain"/>
    <property type="match status" value="1"/>
</dbReference>
<evidence type="ECO:0000256" key="6">
    <source>
        <dbReference type="ARBA" id="ARBA00022927"/>
    </source>
</evidence>
<feature type="transmembrane region" description="Helical" evidence="10">
    <location>
        <begin position="244"/>
        <end position="264"/>
    </location>
</feature>
<evidence type="ECO:0000256" key="4">
    <source>
        <dbReference type="ARBA" id="ARBA00022692"/>
    </source>
</evidence>
<feature type="transmembrane region" description="Helical" evidence="10">
    <location>
        <begin position="116"/>
        <end position="134"/>
    </location>
</feature>
<dbReference type="GO" id="GO:0016020">
    <property type="term" value="C:membrane"/>
    <property type="evidence" value="ECO:0007669"/>
    <property type="project" value="UniProtKB-SubCell"/>
</dbReference>
<feature type="transmembrane region" description="Helical" evidence="10">
    <location>
        <begin position="489"/>
        <end position="509"/>
    </location>
</feature>
<feature type="transmembrane region" description="Helical" evidence="10">
    <location>
        <begin position="366"/>
        <end position="388"/>
    </location>
</feature>
<keyword evidence="6" id="KW-0653">Protein transport</keyword>
<dbReference type="GeneID" id="19252978"/>
<comment type="subcellular location">
    <subcellularLocation>
        <location evidence="1">Membrane</location>
        <topology evidence="1">Multi-pass membrane protein</topology>
    </subcellularLocation>
</comment>
<evidence type="ECO:0000313" key="12">
    <source>
        <dbReference type="Proteomes" id="UP000002499"/>
    </source>
</evidence>
<feature type="transmembrane region" description="Helical" evidence="10">
    <location>
        <begin position="559"/>
        <end position="579"/>
    </location>
</feature>
<dbReference type="Proteomes" id="UP000002499">
    <property type="component" value="Unassembled WGS sequence"/>
</dbReference>
<evidence type="ECO:0000313" key="11">
    <source>
        <dbReference type="EMBL" id="EFY85311.1"/>
    </source>
</evidence>
<evidence type="ECO:0000256" key="7">
    <source>
        <dbReference type="ARBA" id="ARBA00022989"/>
    </source>
</evidence>
<feature type="transmembrane region" description="Helical" evidence="10">
    <location>
        <begin position="436"/>
        <end position="455"/>
    </location>
</feature>
<feature type="transmembrane region" description="Helical" evidence="10">
    <location>
        <begin position="285"/>
        <end position="318"/>
    </location>
</feature>
<name>E9EFL9_METAQ</name>
<feature type="transmembrane region" description="Helical" evidence="10">
    <location>
        <begin position="599"/>
        <end position="624"/>
    </location>
</feature>
<feature type="transmembrane region" description="Helical" evidence="10">
    <location>
        <begin position="220"/>
        <end position="238"/>
    </location>
</feature>
<dbReference type="GO" id="GO:0035673">
    <property type="term" value="F:oligopeptide transmembrane transporter activity"/>
    <property type="evidence" value="ECO:0007669"/>
    <property type="project" value="InterPro"/>
</dbReference>
<evidence type="ECO:0000256" key="5">
    <source>
        <dbReference type="ARBA" id="ARBA00022856"/>
    </source>
</evidence>
<keyword evidence="12" id="KW-1185">Reference proteome</keyword>
<dbReference type="Pfam" id="PF12796">
    <property type="entry name" value="Ank_2"/>
    <property type="match status" value="1"/>
</dbReference>
<dbReference type="HOGENOM" id="CLU_305888_0_0_1"/>
<dbReference type="InterPro" id="IPR004648">
    <property type="entry name" value="Oligpept_transpt"/>
</dbReference>
<keyword evidence="3" id="KW-0813">Transport</keyword>
<dbReference type="NCBIfam" id="TIGR00728">
    <property type="entry name" value="OPT_sfam"/>
    <property type="match status" value="1"/>
</dbReference>
<keyword evidence="8 10" id="KW-0472">Membrane</keyword>
<feature type="transmembrane region" description="Helical" evidence="10">
    <location>
        <begin position="515"/>
        <end position="538"/>
    </location>
</feature>
<feature type="transmembrane region" description="Helical" evidence="10">
    <location>
        <begin position="141"/>
        <end position="160"/>
    </location>
</feature>
<evidence type="ECO:0000256" key="2">
    <source>
        <dbReference type="ARBA" id="ARBA00008807"/>
    </source>
</evidence>
<evidence type="ECO:0000256" key="1">
    <source>
        <dbReference type="ARBA" id="ARBA00004141"/>
    </source>
</evidence>
<organism evidence="12">
    <name type="scientific">Metarhizium acridum (strain CQMa 102)</name>
    <dbReference type="NCBI Taxonomy" id="655827"/>
    <lineage>
        <taxon>Eukaryota</taxon>
        <taxon>Fungi</taxon>
        <taxon>Dikarya</taxon>
        <taxon>Ascomycota</taxon>
        <taxon>Pezizomycotina</taxon>
        <taxon>Sordariomycetes</taxon>
        <taxon>Hypocreomycetidae</taxon>
        <taxon>Hypocreales</taxon>
        <taxon>Clavicipitaceae</taxon>
        <taxon>Metarhizium</taxon>
    </lineage>
</organism>
<dbReference type="InterPro" id="IPR004813">
    <property type="entry name" value="OPT"/>
</dbReference>
<dbReference type="InterPro" id="IPR036770">
    <property type="entry name" value="Ankyrin_rpt-contain_sf"/>
</dbReference>
<gene>
    <name evidence="11" type="ORF">MAC_08667</name>
</gene>
<evidence type="ECO:0000256" key="10">
    <source>
        <dbReference type="SAM" id="Phobius"/>
    </source>
</evidence>
<accession>E9EFL9</accession>
<dbReference type="PANTHER" id="PTHR22601">
    <property type="entry name" value="ISP4 LIKE PROTEIN"/>
    <property type="match status" value="1"/>
</dbReference>
<dbReference type="FunCoup" id="E9EFL9">
    <property type="interactions" value="96"/>
</dbReference>
<sequence>MSAGLGQRRTSAESTGFDAGAGPSSRHSSSHKRSASIEGLKEHMFQWGEGHGSDDEVSEHELLMDPNFPDDEHADAIELGTRSVRKRREEEDSPYPEVRAAVRNYDEDVPCNTVRAWVLGLSLVVVGASMNTLFSLRQPSISIGPLVAQIIAWPVGHAWARFMPKRNFTTWGFTWSLNPGPFNIKEHSIIGVMASVSFSVAYSTDIILAQRIFYNQNFGVWFQLLLTISTQSLGYGIAGTMRKFLVYPASMIWPANLVAVTMMNTMYEKNEVRDPSVFGGNMPRLMWFFLVTVGAFVYYFIPGFLAQCLSVFAFATWIAPQNPVVNQLFGGTTGLSLLPITFDWTQISGWVGSPLIPPWYAIANTLIGVVAFYVIGCSALHFSGAWYAEFLPMSDANTYDNTGAPYNTSRVLSKDFTLDQEAYENYSPLFLSTTFAMSYGLSFAAISSLIVYTYLHNGKQIWKQYQNSANEKPDIHMKLMKKYKEAPDWWYMGLFLVMLAMGLFTVLAYPTKLTWWGFLLAVTISFGFSLPIGIIEAVTNNRIGLNVLTEFIFGYIQPGRPLALMIFKTFGYITMSQALSFVSDLKFGHYMKIPPRTMFWAQVVATTFSCFIQIIVLNLALTNIPDICDQHQRDHFTCPGGRVFFSASVIWGLIGPDRMFSPGRIYSALFLFFVLGAIVPIAVYFGFKHYPRSPLQIFLTSRPSTPLLNVLEDAERAENDQYTGGDGKTHVEIHYEALPEYYRYIKGRQMLEKISSELSRDADGSFTKANSCSRRNSSLAFLKMTCFWERVFAGNFCKRSERNGKVDCEHYITCVDYLKGNSGDLAFLQYAATSWSSHLDKTGSQMDGNHKEQIIRNISEDRILKYAYRQERNLPCSQGVTLRHIVSELGHANVVSLLLSGGYDKINDLMVSEMTALALAARSGHSTIFERLLQCDKIGIKSLADASHVAAKNDQKDVIDRLSQEEETY</sequence>
<evidence type="ECO:0000256" key="8">
    <source>
        <dbReference type="ARBA" id="ARBA00023136"/>
    </source>
</evidence>
<evidence type="ECO:0000256" key="3">
    <source>
        <dbReference type="ARBA" id="ARBA00022448"/>
    </source>
</evidence>
<feature type="region of interest" description="Disordered" evidence="9">
    <location>
        <begin position="1"/>
        <end position="57"/>
    </location>
</feature>
<dbReference type="AlphaFoldDB" id="E9EFL9"/>
<feature type="transmembrane region" description="Helical" evidence="10">
    <location>
        <begin position="189"/>
        <end position="208"/>
    </location>
</feature>
<dbReference type="NCBIfam" id="TIGR00727">
    <property type="entry name" value="ISP4_OPT"/>
    <property type="match status" value="1"/>
</dbReference>